<dbReference type="EMBL" id="BAUL01000311">
    <property type="protein sequence ID" value="GAD99663.1"/>
    <property type="molecule type" value="Genomic_DNA"/>
</dbReference>
<reference evidence="2" key="1">
    <citation type="journal article" date="2014" name="Genome Announc.">
        <title>Draft genome sequence of the formaldehyde-resistant fungus Byssochlamys spectabilis No. 5 (anamorph Paecilomyces variotii No. 5) (NBRC109023).</title>
        <authorList>
            <person name="Oka T."/>
            <person name="Ekino K."/>
            <person name="Fukuda K."/>
            <person name="Nomura Y."/>
        </authorList>
    </citation>
    <scope>NUCLEOTIDE SEQUENCE [LARGE SCALE GENOMIC DNA]</scope>
    <source>
        <strain evidence="2">No. 5 / NBRC 109023</strain>
    </source>
</reference>
<protein>
    <submittedName>
        <fullName evidence="1">Uncharacterized protein</fullName>
    </submittedName>
</protein>
<dbReference type="AlphaFoldDB" id="V5G5C0"/>
<dbReference type="HOGENOM" id="CLU_1937856_0_0_1"/>
<dbReference type="Proteomes" id="UP000018001">
    <property type="component" value="Unassembled WGS sequence"/>
</dbReference>
<accession>V5G5C0</accession>
<keyword evidence="2" id="KW-1185">Reference proteome</keyword>
<evidence type="ECO:0000313" key="2">
    <source>
        <dbReference type="Proteomes" id="UP000018001"/>
    </source>
</evidence>
<name>V5G5C0_BYSSN</name>
<organism evidence="1 2">
    <name type="scientific">Byssochlamys spectabilis (strain No. 5 / NBRC 109023)</name>
    <name type="common">Paecilomyces variotii</name>
    <dbReference type="NCBI Taxonomy" id="1356009"/>
    <lineage>
        <taxon>Eukaryota</taxon>
        <taxon>Fungi</taxon>
        <taxon>Dikarya</taxon>
        <taxon>Ascomycota</taxon>
        <taxon>Pezizomycotina</taxon>
        <taxon>Eurotiomycetes</taxon>
        <taxon>Eurotiomycetidae</taxon>
        <taxon>Eurotiales</taxon>
        <taxon>Thermoascaceae</taxon>
        <taxon>Paecilomyces</taxon>
    </lineage>
</organism>
<proteinExistence type="predicted"/>
<evidence type="ECO:0000313" key="1">
    <source>
        <dbReference type="EMBL" id="GAD99663.1"/>
    </source>
</evidence>
<gene>
    <name evidence="1" type="ORF">PVAR5_8387</name>
</gene>
<dbReference type="InParanoid" id="V5G5C0"/>
<comment type="caution">
    <text evidence="1">The sequence shown here is derived from an EMBL/GenBank/DDBJ whole genome shotgun (WGS) entry which is preliminary data.</text>
</comment>
<sequence>MRFQNRRPSCDNPLAGRSLRLSLSLRGAPGVMSQGGVVVAVAAPAPAQSRIVNLSYIDVVLRTAFPGTSGGFEPWSSVLELRGNRGSSSEFARDLCQKASGAVRVQELRSIGEDLQSSQESDGLGGSLLN</sequence>